<protein>
    <submittedName>
        <fullName evidence="2">Uncharacterized protein</fullName>
    </submittedName>
</protein>
<dbReference type="RefSeq" id="WP_233675631.1">
    <property type="nucleotide sequence ID" value="NZ_JAJUOS010000002.1"/>
</dbReference>
<reference evidence="2 3" key="1">
    <citation type="submission" date="2021-12" db="EMBL/GenBank/DDBJ databases">
        <title>Sinirhodobacter sp. WL0062 is a bacterium isolated from seawater.</title>
        <authorList>
            <person name="Wang L."/>
            <person name="He W."/>
            <person name="Zhang D.-F."/>
        </authorList>
    </citation>
    <scope>NUCLEOTIDE SEQUENCE [LARGE SCALE GENOMIC DNA]</scope>
    <source>
        <strain evidence="2 3">WL0062</strain>
    </source>
</reference>
<evidence type="ECO:0000313" key="3">
    <source>
        <dbReference type="Proteomes" id="UP001521181"/>
    </source>
</evidence>
<feature type="signal peptide" evidence="1">
    <location>
        <begin position="1"/>
        <end position="30"/>
    </location>
</feature>
<dbReference type="EMBL" id="JAJUOS010000002">
    <property type="protein sequence ID" value="MCE5972618.1"/>
    <property type="molecule type" value="Genomic_DNA"/>
</dbReference>
<sequence length="228" mass="26125">MTGFTRRDCVKIILALGLLPLASVPSDAEAIPETLATASELLRREPLRFGVKADGDLWLLNYEPSRDRYTAYDVEPEEIAEGELLWDLLDRIEELRGYVYNFSQELEDEGRWLDDWGTDEVHEFLSTLRPEEDVKLRRELHAWFTQEVSYEEEGGNDIARPIDGRRFAFEFFAYSVDGDLLDALDIGLIEGDQPGSNYRGAELNGSVENALRVVRGRDLPFIFERMEG</sequence>
<name>A0ABS8YVT4_9RHOB</name>
<proteinExistence type="predicted"/>
<dbReference type="Proteomes" id="UP001521181">
    <property type="component" value="Unassembled WGS sequence"/>
</dbReference>
<organism evidence="2 3">
    <name type="scientific">Rhodobacter flavimaris</name>
    <dbReference type="NCBI Taxonomy" id="2907145"/>
    <lineage>
        <taxon>Bacteria</taxon>
        <taxon>Pseudomonadati</taxon>
        <taxon>Pseudomonadota</taxon>
        <taxon>Alphaproteobacteria</taxon>
        <taxon>Rhodobacterales</taxon>
        <taxon>Rhodobacter group</taxon>
        <taxon>Rhodobacter</taxon>
    </lineage>
</organism>
<evidence type="ECO:0000313" key="2">
    <source>
        <dbReference type="EMBL" id="MCE5972618.1"/>
    </source>
</evidence>
<keyword evidence="3" id="KW-1185">Reference proteome</keyword>
<gene>
    <name evidence="2" type="ORF">LZA78_03895</name>
</gene>
<keyword evidence="1" id="KW-0732">Signal</keyword>
<comment type="caution">
    <text evidence="2">The sequence shown here is derived from an EMBL/GenBank/DDBJ whole genome shotgun (WGS) entry which is preliminary data.</text>
</comment>
<evidence type="ECO:0000256" key="1">
    <source>
        <dbReference type="SAM" id="SignalP"/>
    </source>
</evidence>
<feature type="chain" id="PRO_5046702468" evidence="1">
    <location>
        <begin position="31"/>
        <end position="228"/>
    </location>
</feature>
<accession>A0ABS8YVT4</accession>